<dbReference type="Proteomes" id="UP001595444">
    <property type="component" value="Unassembled WGS sequence"/>
</dbReference>
<organism evidence="3 4">
    <name type="scientific">Kordiimonas pumila</name>
    <dbReference type="NCBI Taxonomy" id="2161677"/>
    <lineage>
        <taxon>Bacteria</taxon>
        <taxon>Pseudomonadati</taxon>
        <taxon>Pseudomonadota</taxon>
        <taxon>Alphaproteobacteria</taxon>
        <taxon>Kordiimonadales</taxon>
        <taxon>Kordiimonadaceae</taxon>
        <taxon>Kordiimonas</taxon>
    </lineage>
</organism>
<name>A0ABV7D7S8_9PROT</name>
<dbReference type="SUPFAM" id="SSF74653">
    <property type="entry name" value="TolA/TonB C-terminal domain"/>
    <property type="match status" value="1"/>
</dbReference>
<evidence type="ECO:0000256" key="1">
    <source>
        <dbReference type="SAM" id="MobiDB-lite"/>
    </source>
</evidence>
<evidence type="ECO:0000256" key="2">
    <source>
        <dbReference type="SAM" id="Phobius"/>
    </source>
</evidence>
<proteinExistence type="predicted"/>
<feature type="compositionally biased region" description="Low complexity" evidence="1">
    <location>
        <begin position="74"/>
        <end position="88"/>
    </location>
</feature>
<evidence type="ECO:0000313" key="4">
    <source>
        <dbReference type="Proteomes" id="UP001595444"/>
    </source>
</evidence>
<keyword evidence="2" id="KW-0472">Membrane</keyword>
<evidence type="ECO:0008006" key="5">
    <source>
        <dbReference type="Google" id="ProtNLM"/>
    </source>
</evidence>
<keyword evidence="4" id="KW-1185">Reference proteome</keyword>
<feature type="compositionally biased region" description="Basic and acidic residues" evidence="1">
    <location>
        <begin position="93"/>
        <end position="105"/>
    </location>
</feature>
<protein>
    <recommendedName>
        <fullName evidence="5">Cell division and transport-associated protein TolA</fullName>
    </recommendedName>
</protein>
<feature type="transmembrane region" description="Helical" evidence="2">
    <location>
        <begin position="6"/>
        <end position="26"/>
    </location>
</feature>
<feature type="region of interest" description="Disordered" evidence="1">
    <location>
        <begin position="147"/>
        <end position="179"/>
    </location>
</feature>
<feature type="compositionally biased region" description="Basic and acidic residues" evidence="1">
    <location>
        <begin position="147"/>
        <end position="175"/>
    </location>
</feature>
<keyword evidence="2" id="KW-0812">Transmembrane</keyword>
<gene>
    <name evidence="3" type="ORF">ACFOKA_13650</name>
</gene>
<sequence>MSGGNLGWILSALLHVGVVLVALLGLPELSRPRPTPPPPIAIEFVQIADQTRQTAPEEVVEQKPQEEEPEKNYAAAEQAPAPVAEAVPLPDKTPPKKEVAPEPKPKLQPKPEISEARKLASNVVPRTKPKAPSRLKISRISSLIDKSIEEEQRQMDQADKEREEKQKAKKPEEKPTALAQSLRGTVATASLRDALSQKLAGCWTFPRGAKDVEKMQVTVRIWLRPDGTLSRPPEFVDAGNLDDPDRAFYRVFAESARRAVRICEPFEEASQYIGAGQKYIDFNFNGAEFAGG</sequence>
<keyword evidence="2" id="KW-1133">Transmembrane helix</keyword>
<accession>A0ABV7D7S8</accession>
<dbReference type="EMBL" id="JBHRSL010000010">
    <property type="protein sequence ID" value="MFC3052955.1"/>
    <property type="molecule type" value="Genomic_DNA"/>
</dbReference>
<reference evidence="4" key="1">
    <citation type="journal article" date="2019" name="Int. J. Syst. Evol. Microbiol.">
        <title>The Global Catalogue of Microorganisms (GCM) 10K type strain sequencing project: providing services to taxonomists for standard genome sequencing and annotation.</title>
        <authorList>
            <consortium name="The Broad Institute Genomics Platform"/>
            <consortium name="The Broad Institute Genome Sequencing Center for Infectious Disease"/>
            <person name="Wu L."/>
            <person name="Ma J."/>
        </authorList>
    </citation>
    <scope>NUCLEOTIDE SEQUENCE [LARGE SCALE GENOMIC DNA]</scope>
    <source>
        <strain evidence="4">KCTC 62164</strain>
    </source>
</reference>
<dbReference type="Gene3D" id="3.30.1150.10">
    <property type="match status" value="1"/>
</dbReference>
<dbReference type="RefSeq" id="WP_194213416.1">
    <property type="nucleotide sequence ID" value="NZ_CP061205.1"/>
</dbReference>
<evidence type="ECO:0000313" key="3">
    <source>
        <dbReference type="EMBL" id="MFC3052955.1"/>
    </source>
</evidence>
<feature type="region of interest" description="Disordered" evidence="1">
    <location>
        <begin position="51"/>
        <end position="134"/>
    </location>
</feature>
<comment type="caution">
    <text evidence="3">The sequence shown here is derived from an EMBL/GenBank/DDBJ whole genome shotgun (WGS) entry which is preliminary data.</text>
</comment>